<evidence type="ECO:0000256" key="4">
    <source>
        <dbReference type="ARBA" id="ARBA00023002"/>
    </source>
</evidence>
<dbReference type="Gene3D" id="3.40.462.20">
    <property type="match status" value="1"/>
</dbReference>
<dbReference type="AlphaFoldDB" id="A0A0B7FN94"/>
<dbReference type="PANTHER" id="PTHR42973:SF39">
    <property type="entry name" value="FAD-BINDING PCMH-TYPE DOMAIN-CONTAINING PROTEIN"/>
    <property type="match status" value="1"/>
</dbReference>
<gene>
    <name evidence="6" type="ORF">RSOLAG1IB_09112</name>
</gene>
<dbReference type="InterPro" id="IPR016169">
    <property type="entry name" value="FAD-bd_PCMH_sub2"/>
</dbReference>
<comment type="cofactor">
    <cofactor evidence="1">
        <name>FAD</name>
        <dbReference type="ChEBI" id="CHEBI:57692"/>
    </cofactor>
</comment>
<name>A0A0B7FN94_THACB</name>
<dbReference type="Pfam" id="PF08031">
    <property type="entry name" value="BBE"/>
    <property type="match status" value="1"/>
</dbReference>
<evidence type="ECO:0000256" key="3">
    <source>
        <dbReference type="ARBA" id="ARBA00022827"/>
    </source>
</evidence>
<dbReference type="GO" id="GO:0050660">
    <property type="term" value="F:flavin adenine dinucleotide binding"/>
    <property type="evidence" value="ECO:0007669"/>
    <property type="project" value="InterPro"/>
</dbReference>
<keyword evidence="3" id="KW-0274">FAD</keyword>
<dbReference type="Proteomes" id="UP000059188">
    <property type="component" value="Unassembled WGS sequence"/>
</dbReference>
<dbReference type="STRING" id="1108050.A0A0B7FN94"/>
<dbReference type="InterPro" id="IPR012951">
    <property type="entry name" value="BBE"/>
</dbReference>
<evidence type="ECO:0000259" key="5">
    <source>
        <dbReference type="Pfam" id="PF08031"/>
    </source>
</evidence>
<dbReference type="EMBL" id="LN679138">
    <property type="protein sequence ID" value="CEL59135.1"/>
    <property type="molecule type" value="Genomic_DNA"/>
</dbReference>
<feature type="domain" description="Berberine/berberine-like" evidence="5">
    <location>
        <begin position="187"/>
        <end position="231"/>
    </location>
</feature>
<proteinExistence type="predicted"/>
<sequence length="289" mass="33218">MIDKLNSNNKTAPENLTIDVLWEEDQGQLIVVYDGSEEDYRKLEDIKSLKKFGGKSKFELCKWWKVAVQEQGWSPDSPAFHHHTSFIFGSEALKPDVVSTVDQIMEELRGVLSKHDPNGKAYLIWVQVGGKTLKPGAKDTAFYWRDASYVSYFKLQWYDRHATNPMLDFVGNVKEKLVQYTIQQQAAYVNFTDPTIPNWQEAYYGGNYSRLQEIKQEWDPSNFFHFEQSIELPGAKVLHTSTGKDLEDAIKRTKDHCDAHSLPNPEELWKLSDPSGHEVLEVIGNQYAP</sequence>
<reference evidence="6 7" key="1">
    <citation type="submission" date="2014-11" db="EMBL/GenBank/DDBJ databases">
        <authorList>
            <person name="Wibberg Daniel"/>
        </authorList>
    </citation>
    <scope>NUCLEOTIDE SEQUENCE [LARGE SCALE GENOMIC DNA]</scope>
    <source>
        <strain evidence="6">Rhizoctonia solani AG1-IB 7/3/14</strain>
    </source>
</reference>
<evidence type="ECO:0000256" key="2">
    <source>
        <dbReference type="ARBA" id="ARBA00022630"/>
    </source>
</evidence>
<dbReference type="OrthoDB" id="415825at2759"/>
<keyword evidence="2" id="KW-0285">Flavoprotein</keyword>
<keyword evidence="7" id="KW-1185">Reference proteome</keyword>
<organism evidence="6 7">
    <name type="scientific">Thanatephorus cucumeris (strain AG1-IB / isolate 7/3/14)</name>
    <name type="common">Lettuce bottom rot fungus</name>
    <name type="synonym">Rhizoctonia solani</name>
    <dbReference type="NCBI Taxonomy" id="1108050"/>
    <lineage>
        <taxon>Eukaryota</taxon>
        <taxon>Fungi</taxon>
        <taxon>Dikarya</taxon>
        <taxon>Basidiomycota</taxon>
        <taxon>Agaricomycotina</taxon>
        <taxon>Agaricomycetes</taxon>
        <taxon>Cantharellales</taxon>
        <taxon>Ceratobasidiaceae</taxon>
        <taxon>Rhizoctonia</taxon>
        <taxon>Rhizoctonia solani AG-1</taxon>
    </lineage>
</organism>
<keyword evidence="4" id="KW-0560">Oxidoreductase</keyword>
<evidence type="ECO:0000313" key="6">
    <source>
        <dbReference type="EMBL" id="CEL59135.1"/>
    </source>
</evidence>
<dbReference type="Gene3D" id="3.30.465.10">
    <property type="match status" value="1"/>
</dbReference>
<dbReference type="PANTHER" id="PTHR42973">
    <property type="entry name" value="BINDING OXIDOREDUCTASE, PUTATIVE (AFU_ORTHOLOGUE AFUA_1G17690)-RELATED"/>
    <property type="match status" value="1"/>
</dbReference>
<evidence type="ECO:0000313" key="7">
    <source>
        <dbReference type="Proteomes" id="UP000059188"/>
    </source>
</evidence>
<protein>
    <submittedName>
        <fullName evidence="6">Putative FAD-linked oxidoreductase YgaK</fullName>
    </submittedName>
</protein>
<dbReference type="GO" id="GO:0016491">
    <property type="term" value="F:oxidoreductase activity"/>
    <property type="evidence" value="ECO:0007669"/>
    <property type="project" value="UniProtKB-KW"/>
</dbReference>
<accession>A0A0B7FN94</accession>
<dbReference type="InterPro" id="IPR050416">
    <property type="entry name" value="FAD-linked_Oxidoreductase"/>
</dbReference>
<evidence type="ECO:0000256" key="1">
    <source>
        <dbReference type="ARBA" id="ARBA00001974"/>
    </source>
</evidence>